<dbReference type="InterPro" id="IPR053143">
    <property type="entry name" value="Arylsulfate_ST"/>
</dbReference>
<gene>
    <name evidence="2" type="ORF">STSP2_01528</name>
</gene>
<dbReference type="STRING" id="1936003.STSP2_01528"/>
<dbReference type="PANTHER" id="PTHR35340">
    <property type="entry name" value="PQQ ENZYME REPEAT PROTEIN-RELATED"/>
    <property type="match status" value="1"/>
</dbReference>
<name>A0A1U9NKW7_9BACT</name>
<feature type="transmembrane region" description="Helical" evidence="1">
    <location>
        <begin position="30"/>
        <end position="51"/>
    </location>
</feature>
<organism evidence="2 3">
    <name type="scientific">Anaerohalosphaera lusitana</name>
    <dbReference type="NCBI Taxonomy" id="1936003"/>
    <lineage>
        <taxon>Bacteria</taxon>
        <taxon>Pseudomonadati</taxon>
        <taxon>Planctomycetota</taxon>
        <taxon>Phycisphaerae</taxon>
        <taxon>Sedimentisphaerales</taxon>
        <taxon>Anaerohalosphaeraceae</taxon>
        <taxon>Anaerohalosphaera</taxon>
    </lineage>
</organism>
<dbReference type="InterPro" id="IPR039535">
    <property type="entry name" value="ASST-like"/>
</dbReference>
<keyword evidence="1" id="KW-0472">Membrane</keyword>
<accession>A0A1U9NKW7</accession>
<evidence type="ECO:0000313" key="2">
    <source>
        <dbReference type="EMBL" id="AQT68368.1"/>
    </source>
</evidence>
<dbReference type="InterPro" id="IPR011047">
    <property type="entry name" value="Quinoprotein_ADH-like_sf"/>
</dbReference>
<sequence length="514" mass="57986">MKLTVEFLRNEPIADKAKNMKAAKSKSRLWSVRLLAGGVGFGFLAYASAILGAALTFIVLFDLCVYTLLIAAILFCYSLTSSNKQTALLGHRFLLAASAVGLIVLGFFVNKLMTGQDPSGAEQAGKTQRDRQKLLSMPYLDWAKNDGSTTGVIINKPEKSYQGPNLTASKVWGFDEVAYLYDMEGELVHRWTTEEDLPTFWEYAELTETGDLLAIAYEKGMSKFDWDSNLIWDNNDLRPHHDFFVSEGKHIFAMSREDSVIFVSGIPFPILEDTVVELDANGKTLKEYRYLHSIKERIPVRKLASNYLWFLNPVNMLRLVSSKLKNGYAFGNDTGFDLMHSNSIQVLERDLPELGQKGDFLLSIRELDLVCVYRPSTKTVVWSWGPGTICRQHHPTALKNGNVLIFDNGTVLGYSRILEIGPGSKEILWSYNSQGNMSFFSGRAGGCQRLPNGNTLITESHKSHVFEVTERGEIVWSFINPLQIKNKRPVIYRMMRITDPEIRSQIEKNMSETN</sequence>
<feature type="transmembrane region" description="Helical" evidence="1">
    <location>
        <begin position="57"/>
        <end position="77"/>
    </location>
</feature>
<evidence type="ECO:0000256" key="1">
    <source>
        <dbReference type="SAM" id="Phobius"/>
    </source>
</evidence>
<dbReference type="Proteomes" id="UP000189674">
    <property type="component" value="Chromosome"/>
</dbReference>
<dbReference type="GO" id="GO:0016740">
    <property type="term" value="F:transferase activity"/>
    <property type="evidence" value="ECO:0007669"/>
    <property type="project" value="UniProtKB-KW"/>
</dbReference>
<dbReference type="PANTHER" id="PTHR35340:SF5">
    <property type="entry name" value="ASST-DOMAIN-CONTAINING PROTEIN"/>
    <property type="match status" value="1"/>
</dbReference>
<keyword evidence="3" id="KW-1185">Reference proteome</keyword>
<keyword evidence="1" id="KW-0812">Transmembrane</keyword>
<feature type="transmembrane region" description="Helical" evidence="1">
    <location>
        <begin position="89"/>
        <end position="109"/>
    </location>
</feature>
<dbReference type="Pfam" id="PF14269">
    <property type="entry name" value="Arylsulfotran_2"/>
    <property type="match status" value="1"/>
</dbReference>
<proteinExistence type="predicted"/>
<evidence type="ECO:0000313" key="3">
    <source>
        <dbReference type="Proteomes" id="UP000189674"/>
    </source>
</evidence>
<keyword evidence="1" id="KW-1133">Transmembrane helix</keyword>
<reference evidence="3" key="1">
    <citation type="submission" date="2017-02" db="EMBL/GenBank/DDBJ databases">
        <title>Comparative genomics and description of representatives of a novel lineage of planctomycetes thriving in anoxic sediments.</title>
        <authorList>
            <person name="Spring S."/>
            <person name="Bunk B."/>
            <person name="Sproer C."/>
        </authorList>
    </citation>
    <scope>NUCLEOTIDE SEQUENCE [LARGE SCALE GENOMIC DNA]</scope>
    <source>
        <strain evidence="3">ST-NAGAB-D1</strain>
    </source>
</reference>
<keyword evidence="2" id="KW-0808">Transferase</keyword>
<dbReference type="KEGG" id="alus:STSP2_01528"/>
<dbReference type="SUPFAM" id="SSF50998">
    <property type="entry name" value="Quinoprotein alcohol dehydrogenase-like"/>
    <property type="match status" value="1"/>
</dbReference>
<protein>
    <submittedName>
        <fullName evidence="2">Arylsulfotransferase (ASST)</fullName>
    </submittedName>
</protein>
<dbReference type="EMBL" id="CP019791">
    <property type="protein sequence ID" value="AQT68368.1"/>
    <property type="molecule type" value="Genomic_DNA"/>
</dbReference>
<dbReference type="AlphaFoldDB" id="A0A1U9NKW7"/>